<evidence type="ECO:0000313" key="2">
    <source>
        <dbReference type="Proteomes" id="UP001162483"/>
    </source>
</evidence>
<sequence length="69" mass="7710">MIRTSHRGPMQRSMFRCVVQTQWAPDCSAACSWGARTGREGGEDVCKRPATPAMLPSRPLYTWAGREIV</sequence>
<name>A0ABN9E6R3_9NEOB</name>
<keyword evidence="2" id="KW-1185">Reference proteome</keyword>
<reference evidence="1" key="1">
    <citation type="submission" date="2023-05" db="EMBL/GenBank/DDBJ databases">
        <authorList>
            <person name="Stuckert A."/>
        </authorList>
    </citation>
    <scope>NUCLEOTIDE SEQUENCE</scope>
</reference>
<dbReference type="Proteomes" id="UP001162483">
    <property type="component" value="Unassembled WGS sequence"/>
</dbReference>
<comment type="caution">
    <text evidence="1">The sequence shown here is derived from an EMBL/GenBank/DDBJ whole genome shotgun (WGS) entry which is preliminary data.</text>
</comment>
<proteinExistence type="predicted"/>
<protein>
    <submittedName>
        <fullName evidence="1">Uncharacterized protein</fullName>
    </submittedName>
</protein>
<feature type="non-terminal residue" evidence="1">
    <location>
        <position position="69"/>
    </location>
</feature>
<evidence type="ECO:0000313" key="1">
    <source>
        <dbReference type="EMBL" id="CAI9580333.1"/>
    </source>
</evidence>
<gene>
    <name evidence="1" type="ORF">SPARVUS_LOCUS9269696</name>
</gene>
<dbReference type="EMBL" id="CATNWA010015181">
    <property type="protein sequence ID" value="CAI9580333.1"/>
    <property type="molecule type" value="Genomic_DNA"/>
</dbReference>
<organism evidence="1 2">
    <name type="scientific">Staurois parvus</name>
    <dbReference type="NCBI Taxonomy" id="386267"/>
    <lineage>
        <taxon>Eukaryota</taxon>
        <taxon>Metazoa</taxon>
        <taxon>Chordata</taxon>
        <taxon>Craniata</taxon>
        <taxon>Vertebrata</taxon>
        <taxon>Euteleostomi</taxon>
        <taxon>Amphibia</taxon>
        <taxon>Batrachia</taxon>
        <taxon>Anura</taxon>
        <taxon>Neobatrachia</taxon>
        <taxon>Ranoidea</taxon>
        <taxon>Ranidae</taxon>
        <taxon>Staurois</taxon>
    </lineage>
</organism>
<accession>A0ABN9E6R3</accession>